<accession>A0AC61MTB7</accession>
<evidence type="ECO:0000313" key="2">
    <source>
        <dbReference type="Proteomes" id="UP000595814"/>
    </source>
</evidence>
<protein>
    <submittedName>
        <fullName evidence="1">L-serine ammonia-lyase, iron-sulfur-dependent, subunit alpha</fullName>
        <ecNumber evidence="1">4.3.1.17</ecNumber>
    </submittedName>
</protein>
<dbReference type="EMBL" id="CP066744">
    <property type="protein sequence ID" value="QQK07481.1"/>
    <property type="molecule type" value="Genomic_DNA"/>
</dbReference>
<keyword evidence="2" id="KW-1185">Reference proteome</keyword>
<name>A0AC61MTB7_9FIRM</name>
<sequence>MIYNAEELILYCKDNNKSIADIVLEDEIKSSGETEEIIIEKLLNMLEVMEQSAKKFLEVESVTNLGMIDGFAKKANDYALKDEGLLSKENIQAMAMAFSTLEFSSSMGKIVASPTAGSSGIIPAAIFRYKATNKDVDNRKLVDALLTSVGIGQIIGRYANFAGAEGGCQAECGSASAMASAALVFLKGGSIEEILNAASITLVNILGLVCDPIAGLVEYPCTFRNASGVINAILSADLALAGIKSLVPFEEVTQAMNEVGKSMSYTLKETSLGGLAATKTGEKIKKEFYGE</sequence>
<dbReference type="Proteomes" id="UP000595814">
    <property type="component" value="Chromosome"/>
</dbReference>
<reference evidence="1 2" key="1">
    <citation type="journal article" date="2022" name="Int. J. Syst. Evol. Microbiol.">
        <title>Miniphocaeibacter halophilus sp. nov., an ammonium-tolerant acetate-producing bacterium isolated from a biogas system.</title>
        <authorList>
            <person name="Schnurer A."/>
            <person name="Singh A."/>
            <person name="Bi S."/>
            <person name="Qiao W."/>
            <person name="Westerholm M."/>
        </authorList>
    </citation>
    <scope>NUCLEOTIDE SEQUENCE [LARGE SCALE GENOMIC DNA]</scope>
    <source>
        <strain evidence="1 2">AMB_01</strain>
    </source>
</reference>
<evidence type="ECO:0000313" key="1">
    <source>
        <dbReference type="EMBL" id="QQK07481.1"/>
    </source>
</evidence>
<gene>
    <name evidence="1" type="primary">sdaAA</name>
    <name evidence="1" type="ORF">JFY71_09280</name>
</gene>
<dbReference type="EC" id="4.3.1.17" evidence="1"/>
<proteinExistence type="predicted"/>
<organism evidence="1 2">
    <name type="scientific">Miniphocaeibacter halophilus</name>
    <dbReference type="NCBI Taxonomy" id="2931922"/>
    <lineage>
        <taxon>Bacteria</taxon>
        <taxon>Bacillati</taxon>
        <taxon>Bacillota</taxon>
        <taxon>Tissierellia</taxon>
        <taxon>Tissierellales</taxon>
        <taxon>Peptoniphilaceae</taxon>
        <taxon>Miniphocaeibacter</taxon>
    </lineage>
</organism>
<keyword evidence="1" id="KW-0456">Lyase</keyword>